<name>A0A1H8MQZ5_9PROT</name>
<organism evidence="2 3">
    <name type="scientific">Nitrosospira multiformis</name>
    <dbReference type="NCBI Taxonomy" id="1231"/>
    <lineage>
        <taxon>Bacteria</taxon>
        <taxon>Pseudomonadati</taxon>
        <taxon>Pseudomonadota</taxon>
        <taxon>Betaproteobacteria</taxon>
        <taxon>Nitrosomonadales</taxon>
        <taxon>Nitrosomonadaceae</taxon>
        <taxon>Nitrosospira</taxon>
    </lineage>
</organism>
<gene>
    <name evidence="2" type="ORF">SAMN05216404_11378</name>
</gene>
<evidence type="ECO:0000256" key="1">
    <source>
        <dbReference type="SAM" id="SignalP"/>
    </source>
</evidence>
<reference evidence="2 3" key="1">
    <citation type="submission" date="2016-10" db="EMBL/GenBank/DDBJ databases">
        <authorList>
            <person name="de Groot N.N."/>
        </authorList>
    </citation>
    <scope>NUCLEOTIDE SEQUENCE [LARGE SCALE GENOMIC DNA]</scope>
    <source>
        <strain evidence="2 3">Nl18</strain>
    </source>
</reference>
<evidence type="ECO:0000313" key="3">
    <source>
        <dbReference type="Proteomes" id="UP000183898"/>
    </source>
</evidence>
<evidence type="ECO:0000313" key="2">
    <source>
        <dbReference type="EMBL" id="SEO19757.1"/>
    </source>
</evidence>
<sequence>MQSVRFLLLITSSLFLYGCAVWSNQTGVTKIPADALDTKKTGVVILSTAAMQPCWDEIALAELYDSSNKGVGWLGKRVMMNHGSFISDFKTHYGTVSGLELKPGKYYFKPQISPTDYLSLGTKKEFDPVGFEVNAGEMVYIGELFLTNNCKRDSQLEVRDQYERDIEVAAKQNPSLIKQKPVKRLMELRGQIPAAE</sequence>
<protein>
    <recommendedName>
        <fullName evidence="4">Lipoprotein</fullName>
    </recommendedName>
</protein>
<accession>A0A1H8MQZ5</accession>
<dbReference type="Proteomes" id="UP000183898">
    <property type="component" value="Unassembled WGS sequence"/>
</dbReference>
<dbReference type="AlphaFoldDB" id="A0A1H8MQZ5"/>
<dbReference type="PROSITE" id="PS51257">
    <property type="entry name" value="PROKAR_LIPOPROTEIN"/>
    <property type="match status" value="1"/>
</dbReference>
<feature type="chain" id="PRO_5010260308" description="Lipoprotein" evidence="1">
    <location>
        <begin position="24"/>
        <end position="196"/>
    </location>
</feature>
<proteinExistence type="predicted"/>
<dbReference type="EMBL" id="FOCT01000013">
    <property type="protein sequence ID" value="SEO19757.1"/>
    <property type="molecule type" value="Genomic_DNA"/>
</dbReference>
<keyword evidence="1" id="KW-0732">Signal</keyword>
<feature type="signal peptide" evidence="1">
    <location>
        <begin position="1"/>
        <end position="23"/>
    </location>
</feature>
<evidence type="ECO:0008006" key="4">
    <source>
        <dbReference type="Google" id="ProtNLM"/>
    </source>
</evidence>